<evidence type="ECO:0000313" key="2">
    <source>
        <dbReference type="Proteomes" id="UP000295096"/>
    </source>
</evidence>
<accession>A0A4R5Q908</accession>
<dbReference type="SUPFAM" id="SSF53955">
    <property type="entry name" value="Lysozyme-like"/>
    <property type="match status" value="1"/>
</dbReference>
<keyword evidence="2" id="KW-1185">Reference proteome</keyword>
<reference evidence="1 2" key="1">
    <citation type="journal article" date="2016" name="J. Microbiol.">
        <title>Dankookia rubra gen. nov., sp. nov., an alphaproteobacterium isolated from sediment of a shallow stream.</title>
        <authorList>
            <person name="Kim W.H."/>
            <person name="Kim D.H."/>
            <person name="Kang K."/>
            <person name="Ahn T.Y."/>
        </authorList>
    </citation>
    <scope>NUCLEOTIDE SEQUENCE [LARGE SCALE GENOMIC DNA]</scope>
    <source>
        <strain evidence="1 2">JCM30602</strain>
    </source>
</reference>
<organism evidence="1 2">
    <name type="scientific">Dankookia rubra</name>
    <dbReference type="NCBI Taxonomy" id="1442381"/>
    <lineage>
        <taxon>Bacteria</taxon>
        <taxon>Pseudomonadati</taxon>
        <taxon>Pseudomonadota</taxon>
        <taxon>Alphaproteobacteria</taxon>
        <taxon>Acetobacterales</taxon>
        <taxon>Roseomonadaceae</taxon>
        <taxon>Dankookia</taxon>
    </lineage>
</organism>
<protein>
    <submittedName>
        <fullName evidence="1">Lytic transglycosylase</fullName>
    </submittedName>
</protein>
<proteinExistence type="predicted"/>
<dbReference type="Gene3D" id="1.10.530.10">
    <property type="match status" value="1"/>
</dbReference>
<dbReference type="RefSeq" id="WP_133291721.1">
    <property type="nucleotide sequence ID" value="NZ_SMSJ01000065.1"/>
</dbReference>
<name>A0A4R5Q908_9PROT</name>
<evidence type="ECO:0000313" key="1">
    <source>
        <dbReference type="EMBL" id="TDH59450.1"/>
    </source>
</evidence>
<dbReference type="AlphaFoldDB" id="A0A4R5Q908"/>
<dbReference type="CDD" id="cd13400">
    <property type="entry name" value="LT_IagB-like"/>
    <property type="match status" value="1"/>
</dbReference>
<sequence length="136" mass="14645">MAIPWLACMLSVSAFYGLPPRVLPAIQAVEGGQVGTVSRNQDGSEDLGPMQVNTRWVEPVAQLTGLPEAAVRDRLIGDACFNIAAAGAILHMHLREQNGNLMRAVGNYHSRTPDRHEAYAARVMAAAARLFGHSAR</sequence>
<dbReference type="Proteomes" id="UP000295096">
    <property type="component" value="Unassembled WGS sequence"/>
</dbReference>
<dbReference type="OrthoDB" id="9808681at2"/>
<gene>
    <name evidence="1" type="ORF">E2C06_27145</name>
</gene>
<comment type="caution">
    <text evidence="1">The sequence shown here is derived from an EMBL/GenBank/DDBJ whole genome shotgun (WGS) entry which is preliminary data.</text>
</comment>
<dbReference type="InterPro" id="IPR023346">
    <property type="entry name" value="Lysozyme-like_dom_sf"/>
</dbReference>
<dbReference type="EMBL" id="SMSJ01000065">
    <property type="protein sequence ID" value="TDH59450.1"/>
    <property type="molecule type" value="Genomic_DNA"/>
</dbReference>